<protein>
    <submittedName>
        <fullName evidence="3">2-deoxy-D-gluconate 3-dehydrogenase</fullName>
    </submittedName>
</protein>
<dbReference type="STRING" id="284581.AMD01_08325"/>
<dbReference type="GO" id="GO:0008206">
    <property type="term" value="P:bile acid metabolic process"/>
    <property type="evidence" value="ECO:0007669"/>
    <property type="project" value="UniProtKB-ARBA"/>
</dbReference>
<dbReference type="PANTHER" id="PTHR42760">
    <property type="entry name" value="SHORT-CHAIN DEHYDROGENASES/REDUCTASES FAMILY MEMBER"/>
    <property type="match status" value="1"/>
</dbReference>
<evidence type="ECO:0000256" key="2">
    <source>
        <dbReference type="ARBA" id="ARBA00023002"/>
    </source>
</evidence>
<evidence type="ECO:0000313" key="4">
    <source>
        <dbReference type="Proteomes" id="UP000037558"/>
    </source>
</evidence>
<dbReference type="Pfam" id="PF13561">
    <property type="entry name" value="adh_short_C2"/>
    <property type="match status" value="1"/>
</dbReference>
<evidence type="ECO:0000256" key="1">
    <source>
        <dbReference type="ARBA" id="ARBA00006484"/>
    </source>
</evidence>
<dbReference type="PANTHER" id="PTHR42760:SF133">
    <property type="entry name" value="3-OXOACYL-[ACYL-CARRIER-PROTEIN] REDUCTASE"/>
    <property type="match status" value="1"/>
</dbReference>
<dbReference type="GO" id="GO:0016616">
    <property type="term" value="F:oxidoreductase activity, acting on the CH-OH group of donors, NAD or NADP as acceptor"/>
    <property type="evidence" value="ECO:0007669"/>
    <property type="project" value="TreeGrafter"/>
</dbReference>
<dbReference type="Gene3D" id="3.40.50.720">
    <property type="entry name" value="NAD(P)-binding Rossmann-like Domain"/>
    <property type="match status" value="1"/>
</dbReference>
<gene>
    <name evidence="3" type="ORF">AMD01_08325</name>
</gene>
<dbReference type="AlphaFoldDB" id="A0A0M0L8D2"/>
<dbReference type="InterPro" id="IPR036291">
    <property type="entry name" value="NAD(P)-bd_dom_sf"/>
</dbReference>
<dbReference type="OrthoDB" id="9803333at2"/>
<keyword evidence="4" id="KW-1185">Reference proteome</keyword>
<sequence>MKLFDFQDQVVVITGASRGIGFTLARSFSTLGAKVVLLGRTASTIQQAANDIQSETANETLGLVCDVTDEQQIETMAEEVMKRFGKIDVLVNNAGATVRKTLDHLEQEEWEDIMKTNVTSVFLTTKVVARKMKEARYGRIINIASMSSEITLSFSTAYGPSKAAVVHFTKQTASELAPYNITVNAVSPGFVKTSLNAKALEDDQFRRPIENRNPMRRIGTIDEVVTPVVFFAAKGSSYVTGQNLLVDGGTTSFGF</sequence>
<accession>A0A0M0L8D2</accession>
<dbReference type="GO" id="GO:0048038">
    <property type="term" value="F:quinone binding"/>
    <property type="evidence" value="ECO:0007669"/>
    <property type="project" value="TreeGrafter"/>
</dbReference>
<dbReference type="PATRIC" id="fig|284581.3.peg.3719"/>
<dbReference type="NCBIfam" id="NF005559">
    <property type="entry name" value="PRK07231.1"/>
    <property type="match status" value="1"/>
</dbReference>
<comment type="similarity">
    <text evidence="1">Belongs to the short-chain dehydrogenases/reductases (SDR) family.</text>
</comment>
<evidence type="ECO:0000313" key="3">
    <source>
        <dbReference type="EMBL" id="KOO46913.1"/>
    </source>
</evidence>
<dbReference type="Proteomes" id="UP000037558">
    <property type="component" value="Unassembled WGS sequence"/>
</dbReference>
<reference evidence="4" key="1">
    <citation type="submission" date="2015-08" db="EMBL/GenBank/DDBJ databases">
        <title>Fjat-14210 dsm16467.</title>
        <authorList>
            <person name="Liu B."/>
            <person name="Wang J."/>
            <person name="Zhu Y."/>
            <person name="Liu G."/>
            <person name="Chen Q."/>
            <person name="Chen Z."/>
            <person name="Lan J."/>
            <person name="Che J."/>
            <person name="Ge C."/>
            <person name="Shi H."/>
            <person name="Pan Z."/>
            <person name="Liu X."/>
        </authorList>
    </citation>
    <scope>NUCLEOTIDE SEQUENCE [LARGE SCALE GENOMIC DNA]</scope>
    <source>
        <strain evidence="4">DSM 16467</strain>
    </source>
</reference>
<comment type="caution">
    <text evidence="3">The sequence shown here is derived from an EMBL/GenBank/DDBJ whole genome shotgun (WGS) entry which is preliminary data.</text>
</comment>
<dbReference type="RefSeq" id="WP_053400922.1">
    <property type="nucleotide sequence ID" value="NZ_LILC01000011.1"/>
</dbReference>
<dbReference type="SUPFAM" id="SSF51735">
    <property type="entry name" value="NAD(P)-binding Rossmann-fold domains"/>
    <property type="match status" value="1"/>
</dbReference>
<dbReference type="CDD" id="cd05233">
    <property type="entry name" value="SDR_c"/>
    <property type="match status" value="1"/>
</dbReference>
<dbReference type="PRINTS" id="PR00081">
    <property type="entry name" value="GDHRDH"/>
</dbReference>
<organism evidence="3 4">
    <name type="scientific">Priestia koreensis</name>
    <dbReference type="NCBI Taxonomy" id="284581"/>
    <lineage>
        <taxon>Bacteria</taxon>
        <taxon>Bacillati</taxon>
        <taxon>Bacillota</taxon>
        <taxon>Bacilli</taxon>
        <taxon>Bacillales</taxon>
        <taxon>Bacillaceae</taxon>
        <taxon>Priestia</taxon>
    </lineage>
</organism>
<dbReference type="EMBL" id="LILC01000011">
    <property type="protein sequence ID" value="KOO46913.1"/>
    <property type="molecule type" value="Genomic_DNA"/>
</dbReference>
<proteinExistence type="inferred from homology"/>
<dbReference type="FunFam" id="3.40.50.720:FF:000084">
    <property type="entry name" value="Short-chain dehydrogenase reductase"/>
    <property type="match status" value="1"/>
</dbReference>
<keyword evidence="2" id="KW-0560">Oxidoreductase</keyword>
<dbReference type="PRINTS" id="PR00080">
    <property type="entry name" value="SDRFAMILY"/>
</dbReference>
<name>A0A0M0L8D2_9BACI</name>
<dbReference type="GO" id="GO:0006633">
    <property type="term" value="P:fatty acid biosynthetic process"/>
    <property type="evidence" value="ECO:0007669"/>
    <property type="project" value="TreeGrafter"/>
</dbReference>
<dbReference type="InterPro" id="IPR002347">
    <property type="entry name" value="SDR_fam"/>
</dbReference>